<comment type="subcellular location">
    <subcellularLocation>
        <location evidence="1">Cell membrane</location>
        <topology evidence="1">Multi-pass membrane protein</topology>
    </subcellularLocation>
</comment>
<keyword evidence="2" id="KW-0813">Transport</keyword>
<evidence type="ECO:0000256" key="2">
    <source>
        <dbReference type="ARBA" id="ARBA00022448"/>
    </source>
</evidence>
<name>A0AA46YMQ8_9ACTN</name>
<dbReference type="EMBL" id="CP094970">
    <property type="protein sequence ID" value="UYM05968.1"/>
    <property type="molecule type" value="Genomic_DNA"/>
</dbReference>
<keyword evidence="3" id="KW-1133">Transmembrane helix</keyword>
<evidence type="ECO:0000256" key="3">
    <source>
        <dbReference type="SAM" id="Phobius"/>
    </source>
</evidence>
<keyword evidence="3" id="KW-0812">Transmembrane</keyword>
<evidence type="ECO:0000256" key="1">
    <source>
        <dbReference type="ARBA" id="ARBA00004651"/>
    </source>
</evidence>
<dbReference type="Proteomes" id="UP001164390">
    <property type="component" value="Chromosome"/>
</dbReference>
<dbReference type="KEGG" id="sgrg:L0C25_02515"/>
<dbReference type="PANTHER" id="PTHR43386:SF1">
    <property type="entry name" value="D,D-DIPEPTIDE TRANSPORT SYSTEM PERMEASE PROTEIN DDPC-RELATED"/>
    <property type="match status" value="1"/>
</dbReference>
<proteinExistence type="predicted"/>
<gene>
    <name evidence="4" type="ORF">L0C25_02515</name>
</gene>
<keyword evidence="5" id="KW-1185">Reference proteome</keyword>
<evidence type="ECO:0000313" key="4">
    <source>
        <dbReference type="EMBL" id="UYM05968.1"/>
    </source>
</evidence>
<dbReference type="GO" id="GO:0005886">
    <property type="term" value="C:plasma membrane"/>
    <property type="evidence" value="ECO:0007669"/>
    <property type="project" value="UniProtKB-SubCell"/>
</dbReference>
<evidence type="ECO:0000313" key="5">
    <source>
        <dbReference type="Proteomes" id="UP001164390"/>
    </source>
</evidence>
<dbReference type="InterPro" id="IPR050366">
    <property type="entry name" value="BP-dependent_transpt_permease"/>
</dbReference>
<dbReference type="RefSeq" id="WP_271634814.1">
    <property type="nucleotide sequence ID" value="NZ_CP094970.1"/>
</dbReference>
<protein>
    <recommendedName>
        <fullName evidence="6">ABC transmembrane type-1 domain-containing protein</fullName>
    </recommendedName>
</protein>
<keyword evidence="3" id="KW-0472">Membrane</keyword>
<sequence length="83" mass="8447">MILGYCVVLFGEALMSLAGLSYLGLGAQPPSSDWGLMVSEGQLPLIQGSLLPSLAPGAAIALTVVAVNVVGVRLADRLGVDRP</sequence>
<evidence type="ECO:0008006" key="6">
    <source>
        <dbReference type="Google" id="ProtNLM"/>
    </source>
</evidence>
<organism evidence="4 5">
    <name type="scientific">Solicola gregarius</name>
    <dbReference type="NCBI Taxonomy" id="2908642"/>
    <lineage>
        <taxon>Bacteria</taxon>
        <taxon>Bacillati</taxon>
        <taxon>Actinomycetota</taxon>
        <taxon>Actinomycetes</taxon>
        <taxon>Propionibacteriales</taxon>
        <taxon>Nocardioidaceae</taxon>
        <taxon>Solicola</taxon>
    </lineage>
</organism>
<accession>A0AA46YMQ8</accession>
<dbReference type="AlphaFoldDB" id="A0AA46YMQ8"/>
<dbReference type="PANTHER" id="PTHR43386">
    <property type="entry name" value="OLIGOPEPTIDE TRANSPORT SYSTEM PERMEASE PROTEIN APPC"/>
    <property type="match status" value="1"/>
</dbReference>
<feature type="transmembrane region" description="Helical" evidence="3">
    <location>
        <begin position="50"/>
        <end position="75"/>
    </location>
</feature>
<reference evidence="4" key="1">
    <citation type="submission" date="2022-01" db="EMBL/GenBank/DDBJ databases">
        <title>Nocardioidaceae gen. sp. A5X3R13.</title>
        <authorList>
            <person name="Lopez Marin M.A."/>
            <person name="Uhlik O."/>
        </authorList>
    </citation>
    <scope>NUCLEOTIDE SEQUENCE</scope>
    <source>
        <strain evidence="4">A5X3R13</strain>
    </source>
</reference>